<evidence type="ECO:0000313" key="5">
    <source>
        <dbReference type="Proteomes" id="UP001297361"/>
    </source>
</evidence>
<dbReference type="InterPro" id="IPR007358">
    <property type="entry name" value="Nucleoid_associated_NdpA"/>
</dbReference>
<comment type="caution">
    <text evidence="4">The sequence shown here is derived from an EMBL/GenBank/DDBJ whole genome shotgun (WGS) entry which is preliminary data.</text>
</comment>
<reference evidence="4" key="2">
    <citation type="submission" date="2024-01" db="EMBL/GenBank/DDBJ databases">
        <title>Long-read genome sequencing of X. campestris pv. papavericola.</title>
        <authorList>
            <person name="Hussain R.M.F."/>
            <person name="Greer S."/>
            <person name="Harrison J."/>
            <person name="Grant M."/>
            <person name="Vicente J."/>
            <person name="Studholme D.J."/>
        </authorList>
    </citation>
    <scope>NUCLEOTIDE SEQUENCE</scope>
    <source>
        <strain evidence="4">NCPPB 2970</strain>
    </source>
</reference>
<evidence type="ECO:0000313" key="4">
    <source>
        <dbReference type="EMBL" id="MEC3886393.1"/>
    </source>
</evidence>
<name>A0AAJ2X039_XANCA</name>
<gene>
    <name evidence="4" type="ORF">LLE72_001120</name>
</gene>
<dbReference type="EMBL" id="JAJFNJ020000003">
    <property type="protein sequence ID" value="MEC3886393.1"/>
    <property type="molecule type" value="Genomic_DNA"/>
</dbReference>
<evidence type="ECO:0000256" key="3">
    <source>
        <dbReference type="ARBA" id="ARBA00022490"/>
    </source>
</evidence>
<organism evidence="4 5">
    <name type="scientific">Xanthomonas campestris pv. papavericola</name>
    <dbReference type="NCBI Taxonomy" id="487881"/>
    <lineage>
        <taxon>Bacteria</taxon>
        <taxon>Pseudomonadati</taxon>
        <taxon>Pseudomonadota</taxon>
        <taxon>Gammaproteobacteria</taxon>
        <taxon>Lysobacterales</taxon>
        <taxon>Lysobacteraceae</taxon>
        <taxon>Xanthomonas</taxon>
    </lineage>
</organism>
<dbReference type="RefSeq" id="WP_104594578.1">
    <property type="nucleotide sequence ID" value="NZ_JAJFNJ020000003.1"/>
</dbReference>
<reference evidence="4" key="1">
    <citation type="submission" date="2021-10" db="EMBL/GenBank/DDBJ databases">
        <authorList>
            <person name="Hussein R."/>
            <person name="Harrison J."/>
            <person name="Studholme D.J."/>
            <person name="Vicente J."/>
            <person name="Grant M."/>
        </authorList>
    </citation>
    <scope>NUCLEOTIDE SEQUENCE</scope>
    <source>
        <strain evidence="4">NCPPB 2970</strain>
    </source>
</reference>
<dbReference type="AlphaFoldDB" id="A0AAJ2X039"/>
<keyword evidence="3" id="KW-0963">Cytoplasm</keyword>
<dbReference type="Proteomes" id="UP001297361">
    <property type="component" value="Unassembled WGS sequence"/>
</dbReference>
<accession>A0AAJ2X039</accession>
<evidence type="ECO:0000256" key="1">
    <source>
        <dbReference type="ARBA" id="ARBA00004453"/>
    </source>
</evidence>
<evidence type="ECO:0000256" key="2">
    <source>
        <dbReference type="ARBA" id="ARBA00009035"/>
    </source>
</evidence>
<dbReference type="GO" id="GO:0003727">
    <property type="term" value="F:single-stranded RNA binding"/>
    <property type="evidence" value="ECO:0007669"/>
    <property type="project" value="TreeGrafter"/>
</dbReference>
<protein>
    <submittedName>
        <fullName evidence="4">Nucleoid-associated protein</fullName>
    </submittedName>
</protein>
<dbReference type="Pfam" id="PF04245">
    <property type="entry name" value="NA37"/>
    <property type="match status" value="1"/>
</dbReference>
<comment type="similarity">
    <text evidence="2">Belongs to the YejK family.</text>
</comment>
<sequence length="348" mass="38958">MNILHATIHRLAKDQYAHGDGTVDVQLRDSLLPINPLLTRVAEQTVKLFAKRGNNTGTFGEDEDAFRFPVRLKEYRDENINFLELSEFVVSIIESRMKFVVGATGGHAFFLHYEQGGAEYLLVALLKLRDGAGISDDLDLEPALVIDTDKLHEAARVSFARWEGGEDAYLTFVKARGTEEVSAYFRDSLACVNYTSAQKNTERMIEAARAYVMALGLSEADAQERWKETKKNLFECFDKGRSGVVLETVAAAVEPGQPELFSEFVTEGPQAEELMISHQFFPHAKTFRQLRRLSAKMGTVSVAFDVADAAEGRVMYDSQTDSIVIRNPTADIREELKQYAQDPTDQQA</sequence>
<dbReference type="GO" id="GO:0043590">
    <property type="term" value="C:bacterial nucleoid"/>
    <property type="evidence" value="ECO:0007669"/>
    <property type="project" value="TreeGrafter"/>
</dbReference>
<dbReference type="PANTHER" id="PTHR38772">
    <property type="match status" value="1"/>
</dbReference>
<comment type="subcellular location">
    <subcellularLocation>
        <location evidence="1">Cytoplasm</location>
        <location evidence="1">Nucleoid</location>
    </subcellularLocation>
</comment>
<dbReference type="PANTHER" id="PTHR38772:SF1">
    <property type="entry name" value="NUCLEOID-ASSOCIATED PROTEIN YEJK"/>
    <property type="match status" value="1"/>
</dbReference>
<dbReference type="GO" id="GO:0003690">
    <property type="term" value="F:double-stranded DNA binding"/>
    <property type="evidence" value="ECO:0007669"/>
    <property type="project" value="TreeGrafter"/>
</dbReference>
<proteinExistence type="inferred from homology"/>